<proteinExistence type="predicted"/>
<reference evidence="1" key="1">
    <citation type="submission" date="2022-06" db="EMBL/GenBank/DDBJ databases">
        <title>Uncovering the hologenomic basis of an extraordinary plant invasion.</title>
        <authorList>
            <person name="Bieker V.C."/>
            <person name="Martin M.D."/>
            <person name="Gilbert T."/>
            <person name="Hodgins K."/>
            <person name="Battlay P."/>
            <person name="Petersen B."/>
            <person name="Wilson J."/>
        </authorList>
    </citation>
    <scope>NUCLEOTIDE SEQUENCE</scope>
    <source>
        <strain evidence="1">AA19_3_7</strain>
        <tissue evidence="1">Leaf</tissue>
    </source>
</reference>
<organism evidence="1 2">
    <name type="scientific">Ambrosia artemisiifolia</name>
    <name type="common">Common ragweed</name>
    <dbReference type="NCBI Taxonomy" id="4212"/>
    <lineage>
        <taxon>Eukaryota</taxon>
        <taxon>Viridiplantae</taxon>
        <taxon>Streptophyta</taxon>
        <taxon>Embryophyta</taxon>
        <taxon>Tracheophyta</taxon>
        <taxon>Spermatophyta</taxon>
        <taxon>Magnoliopsida</taxon>
        <taxon>eudicotyledons</taxon>
        <taxon>Gunneridae</taxon>
        <taxon>Pentapetalae</taxon>
        <taxon>asterids</taxon>
        <taxon>campanulids</taxon>
        <taxon>Asterales</taxon>
        <taxon>Asteraceae</taxon>
        <taxon>Asteroideae</taxon>
        <taxon>Heliantheae alliance</taxon>
        <taxon>Heliantheae</taxon>
        <taxon>Ambrosia</taxon>
    </lineage>
</organism>
<sequence>METATAAMILLREWRLLHCNGNVTRVGWTFYCGYCLSFNNFYKRIDTGQRETFITCILRCFESNQL</sequence>
<name>A0AAD5CEU2_AMBAR</name>
<dbReference type="EMBL" id="JAMZMK010008349">
    <property type="protein sequence ID" value="KAI7740763.1"/>
    <property type="molecule type" value="Genomic_DNA"/>
</dbReference>
<keyword evidence="2" id="KW-1185">Reference proteome</keyword>
<evidence type="ECO:0000313" key="1">
    <source>
        <dbReference type="EMBL" id="KAI7740763.1"/>
    </source>
</evidence>
<protein>
    <submittedName>
        <fullName evidence="1">Uncharacterized protein</fullName>
    </submittedName>
</protein>
<dbReference type="Proteomes" id="UP001206925">
    <property type="component" value="Unassembled WGS sequence"/>
</dbReference>
<evidence type="ECO:0000313" key="2">
    <source>
        <dbReference type="Proteomes" id="UP001206925"/>
    </source>
</evidence>
<accession>A0AAD5CEU2</accession>
<gene>
    <name evidence="1" type="ORF">M8C21_001196</name>
</gene>
<dbReference type="AlphaFoldDB" id="A0AAD5CEU2"/>
<comment type="caution">
    <text evidence="1">The sequence shown here is derived from an EMBL/GenBank/DDBJ whole genome shotgun (WGS) entry which is preliminary data.</text>
</comment>